<organism evidence="1 2">
    <name type="scientific">Dysosmobacter welbionis</name>
    <dbReference type="NCBI Taxonomy" id="2093857"/>
    <lineage>
        <taxon>Bacteria</taxon>
        <taxon>Bacillati</taxon>
        <taxon>Bacillota</taxon>
        <taxon>Clostridia</taxon>
        <taxon>Eubacteriales</taxon>
        <taxon>Oscillospiraceae</taxon>
        <taxon>Dysosmobacter</taxon>
    </lineage>
</organism>
<dbReference type="EMBL" id="CP034413">
    <property type="protein sequence ID" value="QCI59097.1"/>
    <property type="molecule type" value="Genomic_DNA"/>
</dbReference>
<dbReference type="KEGG" id="obj:EIO64_07595"/>
<dbReference type="AlphaFoldDB" id="A0A4D7AXM1"/>
<name>A0A4D7AXM1_9FIRM</name>
<sequence length="59" mass="6812">MALTEAQKRANNKYIAEHMTVLGCKVRKEYADKVREKAKEEGTSVNSILKRVLDEFLEK</sequence>
<reference evidence="2" key="1">
    <citation type="submission" date="2018-12" db="EMBL/GenBank/DDBJ databases">
        <title>Dusodibacter welbiota gen. nov., sp. nov., isolated from human faeces and emended description of the Oscillibacter genus.</title>
        <authorList>
            <person name="Le Roy T."/>
            <person name="Van der Smissen P."/>
            <person name="Delzenne N."/>
            <person name="Muccioli G."/>
            <person name="Collet J.F."/>
            <person name="Cani P.D."/>
        </authorList>
    </citation>
    <scope>NUCLEOTIDE SEQUENCE [LARGE SCALE GENOMIC DNA]</scope>
    <source>
        <strain evidence="2">J115</strain>
    </source>
</reference>
<gene>
    <name evidence="1" type="ORF">EIO64_07595</name>
</gene>
<dbReference type="Proteomes" id="UP000298642">
    <property type="component" value="Chromosome"/>
</dbReference>
<accession>A0A4D7AXM1</accession>
<evidence type="ECO:0000313" key="1">
    <source>
        <dbReference type="EMBL" id="QCI59097.1"/>
    </source>
</evidence>
<protein>
    <submittedName>
        <fullName evidence="1">Uncharacterized protein</fullName>
    </submittedName>
</protein>
<evidence type="ECO:0000313" key="2">
    <source>
        <dbReference type="Proteomes" id="UP000298642"/>
    </source>
</evidence>
<proteinExistence type="predicted"/>
<keyword evidence="2" id="KW-1185">Reference proteome</keyword>
<dbReference type="RefSeq" id="WP_136891111.1">
    <property type="nucleotide sequence ID" value="NZ_CP034413.3"/>
</dbReference>